<dbReference type="EMBL" id="LAZR01017497">
    <property type="protein sequence ID" value="KKM00175.1"/>
    <property type="molecule type" value="Genomic_DNA"/>
</dbReference>
<dbReference type="Gene3D" id="2.40.300.10">
    <property type="entry name" value="Head decoration protein D"/>
    <property type="match status" value="1"/>
</dbReference>
<protein>
    <submittedName>
        <fullName evidence="1">Uncharacterized protein</fullName>
    </submittedName>
</protein>
<dbReference type="AlphaFoldDB" id="A0A0F9GMQ9"/>
<sequence length="310" mass="34404">MGTTNFGTQTITFDYKQTGTAKGFNKLNYKLFPAGVYKGGLITRKNATTATIATLTLFIEDSAVGLGARIETASSIDITISEAAPYIIARFVWIDVETNYMDFFVKASGDILTTDIILGKGNYIGGVLQSTFLYTERTISILTQSLGKFYYGDTDPTGTQRLNYDGYLYATRIYNNLWGDLAEYFPQYHNKQELPGRIYSNSYGNAILTCKKADKNILGVCSDTAGFILHEKYKKNGVCIGLSGTIIVCVTNSKIKKGDFLVSDKYGYAKKATIFNKIFKPEAIIGKALENHIPNELCSDYEEKILMLIK</sequence>
<organism evidence="1">
    <name type="scientific">marine sediment metagenome</name>
    <dbReference type="NCBI Taxonomy" id="412755"/>
    <lineage>
        <taxon>unclassified sequences</taxon>
        <taxon>metagenomes</taxon>
        <taxon>ecological metagenomes</taxon>
    </lineage>
</organism>
<name>A0A0F9GMQ9_9ZZZZ</name>
<comment type="caution">
    <text evidence="1">The sequence shown here is derived from an EMBL/GenBank/DDBJ whole genome shotgun (WGS) entry which is preliminary data.</text>
</comment>
<reference evidence="1" key="1">
    <citation type="journal article" date="2015" name="Nature">
        <title>Complex archaea that bridge the gap between prokaryotes and eukaryotes.</title>
        <authorList>
            <person name="Spang A."/>
            <person name="Saw J.H."/>
            <person name="Jorgensen S.L."/>
            <person name="Zaremba-Niedzwiedzka K."/>
            <person name="Martijn J."/>
            <person name="Lind A.E."/>
            <person name="van Eijk R."/>
            <person name="Schleper C."/>
            <person name="Guy L."/>
            <person name="Ettema T.J."/>
        </authorList>
    </citation>
    <scope>NUCLEOTIDE SEQUENCE</scope>
</reference>
<gene>
    <name evidence="1" type="ORF">LCGC14_1807080</name>
</gene>
<accession>A0A0F9GMQ9</accession>
<proteinExistence type="predicted"/>
<evidence type="ECO:0000313" key="1">
    <source>
        <dbReference type="EMBL" id="KKM00175.1"/>
    </source>
</evidence>